<feature type="signal peptide" evidence="2">
    <location>
        <begin position="1"/>
        <end position="43"/>
    </location>
</feature>
<dbReference type="AlphaFoldDB" id="A0A087DCC0"/>
<accession>A0A087DCC0</accession>
<keyword evidence="2" id="KW-0732">Signal</keyword>
<organism evidence="3 4">
    <name type="scientific">Bifidobacterium saguini DSM 23967</name>
    <dbReference type="NCBI Taxonomy" id="1437607"/>
    <lineage>
        <taxon>Bacteria</taxon>
        <taxon>Bacillati</taxon>
        <taxon>Actinomycetota</taxon>
        <taxon>Actinomycetes</taxon>
        <taxon>Bifidobacteriales</taxon>
        <taxon>Bifidobacteriaceae</taxon>
        <taxon>Bifidobacterium</taxon>
    </lineage>
</organism>
<reference evidence="3 4" key="1">
    <citation type="submission" date="2014-03" db="EMBL/GenBank/DDBJ databases">
        <title>Genomics of Bifidobacteria.</title>
        <authorList>
            <person name="Ventura M."/>
            <person name="Milani C."/>
            <person name="Lugli G.A."/>
        </authorList>
    </citation>
    <scope>NUCLEOTIDE SEQUENCE [LARGE SCALE GENOMIC DNA]</scope>
    <source>
        <strain evidence="3 4">DSM 23967</strain>
    </source>
</reference>
<dbReference type="RefSeq" id="WP_033890386.1">
    <property type="nucleotide sequence ID" value="NZ_JDUT01000003.1"/>
</dbReference>
<proteinExistence type="predicted"/>
<feature type="compositionally biased region" description="Basic and acidic residues" evidence="1">
    <location>
        <begin position="301"/>
        <end position="320"/>
    </location>
</feature>
<sequence>MGLKDNPERFHGLLKRLGKAAVALVASAATLAGGMLVAGTAQAAAGPGYYANPMSGSAAGGWWVGTGSFFLGPQDDSKPYKYCVEFSNPYDWQNQGTWTPVDTDDGKKAAYLVDKYQNDGDALTQAALAYAIHDHFDRNQAWWNEAKTKMTLVGGDINAVRNRAATIWAEANDMPSTIQASYRYMQGKRKGTFDPGIKTGDGRWVAGATYTITDLNKVAKFDGSNDYTITGTTTGAEEHLPWTATGNGKTNFQITRKIPRVAVSNSSSQDLLKPTDPETQSANIQFEVRRDFQPTVTTEVNSRELKRGETVQDKSTKDPLHNVTGPFIWR</sequence>
<gene>
    <name evidence="3" type="ORF">BISA_1335</name>
</gene>
<dbReference type="OrthoDB" id="3242564at2"/>
<evidence type="ECO:0000256" key="2">
    <source>
        <dbReference type="SAM" id="SignalP"/>
    </source>
</evidence>
<evidence type="ECO:0000256" key="1">
    <source>
        <dbReference type="SAM" id="MobiDB-lite"/>
    </source>
</evidence>
<dbReference type="Proteomes" id="UP000029066">
    <property type="component" value="Unassembled WGS sequence"/>
</dbReference>
<evidence type="ECO:0000313" key="4">
    <source>
        <dbReference type="Proteomes" id="UP000029066"/>
    </source>
</evidence>
<protein>
    <submittedName>
        <fullName evidence="3">Cell surface protein</fullName>
    </submittedName>
</protein>
<feature type="chain" id="PRO_5001819995" evidence="2">
    <location>
        <begin position="44"/>
        <end position="330"/>
    </location>
</feature>
<evidence type="ECO:0000313" key="3">
    <source>
        <dbReference type="EMBL" id="KFI93170.1"/>
    </source>
</evidence>
<dbReference type="EMBL" id="JGZN01000006">
    <property type="protein sequence ID" value="KFI93170.1"/>
    <property type="molecule type" value="Genomic_DNA"/>
</dbReference>
<comment type="caution">
    <text evidence="3">The sequence shown here is derived from an EMBL/GenBank/DDBJ whole genome shotgun (WGS) entry which is preliminary data.</text>
</comment>
<feature type="region of interest" description="Disordered" evidence="1">
    <location>
        <begin position="299"/>
        <end position="325"/>
    </location>
</feature>
<name>A0A087DCC0_9BIFI</name>
<dbReference type="STRING" id="1437607.BISA_1335"/>